<dbReference type="Gene3D" id="1.10.1040.10">
    <property type="entry name" value="N-(1-d-carboxylethyl)-l-norvaline Dehydrogenase, domain 2"/>
    <property type="match status" value="1"/>
</dbReference>
<accession>G7W6B2</accession>
<dbReference type="Gene3D" id="3.40.50.720">
    <property type="entry name" value="NAD(P)-binding Rossmann-like Domain"/>
    <property type="match status" value="1"/>
</dbReference>
<dbReference type="InterPro" id="IPR013328">
    <property type="entry name" value="6PGD_dom2"/>
</dbReference>
<proteinExistence type="inferred from homology"/>
<protein>
    <recommendedName>
        <fullName evidence="4">3-hydroxybutyryl-CoA dehydrogenase</fullName>
    </recommendedName>
</protein>
<comment type="pathway">
    <text evidence="1">Lipid metabolism; butanoate metabolism.</text>
</comment>
<sequence>MKIKKIGVLGAGTMGAGIAQVSIEAGYNVVLIDVVPEVVEKAVKGLNKVWGKGVEKGKLTAEAVANYNTLLTSSTDINDFKDVDIVIEAIVENIEVKKKVHKQLSEICKDDTILASNTSALSITEIAAATNSPGKVLGMHFFNPVPLMKLVEVIPGVVTTDDVVQTVMELSKNIGKDPVKAKESPGFIVNRILVPYINEAANVYQEGIATVEEIDKAMKLGAGMPMGPLALADMIGIDIALAVCEFFYNEFGDSKYRPSLAFKQKVRAGHLGRKTGKGFYDYSN</sequence>
<dbReference type="PANTHER" id="PTHR48075:SF5">
    <property type="entry name" value="3-HYDROXYBUTYRYL-COA DEHYDROGENASE"/>
    <property type="match status" value="1"/>
</dbReference>
<feature type="binding site" evidence="6">
    <location>
        <position position="119"/>
    </location>
    <ligand>
        <name>NAD(+)</name>
        <dbReference type="ChEBI" id="CHEBI:57540"/>
    </ligand>
</feature>
<keyword evidence="3" id="KW-0560">Oxidoreductase</keyword>
<dbReference type="AlphaFoldDB" id="G7W6B2"/>
<dbReference type="STRING" id="768706.Desor_2566"/>
<gene>
    <name evidence="9" type="ordered locus">Desor_2566</name>
</gene>
<dbReference type="InterPro" id="IPR006180">
    <property type="entry name" value="3-OHacyl-CoA_DH_CS"/>
</dbReference>
<feature type="binding site" evidence="6">
    <location>
        <position position="143"/>
    </location>
    <ligand>
        <name>NAD(+)</name>
        <dbReference type="ChEBI" id="CHEBI:57540"/>
    </ligand>
</feature>
<dbReference type="GO" id="GO:0008691">
    <property type="term" value="F:3-hydroxybutyryl-CoA dehydrogenase activity"/>
    <property type="evidence" value="ECO:0007669"/>
    <property type="project" value="TreeGrafter"/>
</dbReference>
<evidence type="ECO:0000256" key="3">
    <source>
        <dbReference type="ARBA" id="ARBA00023002"/>
    </source>
</evidence>
<feature type="binding site" evidence="6">
    <location>
        <position position="33"/>
    </location>
    <ligand>
        <name>NAD(+)</name>
        <dbReference type="ChEBI" id="CHEBI:57540"/>
    </ligand>
</feature>
<feature type="domain" description="3-hydroxyacyl-CoA dehydrogenase NAD binding" evidence="8">
    <location>
        <begin position="5"/>
        <end position="183"/>
    </location>
</feature>
<evidence type="ECO:0000313" key="9">
    <source>
        <dbReference type="EMBL" id="AET68119.1"/>
    </source>
</evidence>
<dbReference type="Proteomes" id="UP000006346">
    <property type="component" value="Chromosome"/>
</dbReference>
<dbReference type="UniPathway" id="UPA00863"/>
<dbReference type="PIRSF" id="PIRSF000105">
    <property type="entry name" value="HCDH"/>
    <property type="match status" value="1"/>
</dbReference>
<feature type="binding site" evidence="6">
    <location>
        <position position="274"/>
    </location>
    <ligand>
        <name>NAD(+)</name>
        <dbReference type="ChEBI" id="CHEBI:57540"/>
    </ligand>
</feature>
<dbReference type="InterPro" id="IPR036291">
    <property type="entry name" value="NAD(P)-bd_dom_sf"/>
</dbReference>
<dbReference type="GO" id="GO:0019605">
    <property type="term" value="P:butyrate metabolic process"/>
    <property type="evidence" value="ECO:0007669"/>
    <property type="project" value="UniProtKB-UniPathway"/>
</dbReference>
<evidence type="ECO:0000256" key="4">
    <source>
        <dbReference type="ARBA" id="ARBA00067747"/>
    </source>
</evidence>
<evidence type="ECO:0000256" key="6">
    <source>
        <dbReference type="PIRSR" id="PIRSR000105-2"/>
    </source>
</evidence>
<comment type="similarity">
    <text evidence="2">Belongs to the 3-hydroxyacyl-CoA dehydrogenase family.</text>
</comment>
<dbReference type="GO" id="GO:0070403">
    <property type="term" value="F:NAD+ binding"/>
    <property type="evidence" value="ECO:0007669"/>
    <property type="project" value="InterPro"/>
</dbReference>
<evidence type="ECO:0000259" key="8">
    <source>
        <dbReference type="Pfam" id="PF02737"/>
    </source>
</evidence>
<dbReference type="OrthoDB" id="9815331at2"/>
<dbReference type="InterPro" id="IPR022694">
    <property type="entry name" value="3-OHacyl-CoA_DH"/>
</dbReference>
<dbReference type="GO" id="GO:0006635">
    <property type="term" value="P:fatty acid beta-oxidation"/>
    <property type="evidence" value="ECO:0007669"/>
    <property type="project" value="TreeGrafter"/>
</dbReference>
<dbReference type="InterPro" id="IPR008927">
    <property type="entry name" value="6-PGluconate_DH-like_C_sf"/>
</dbReference>
<dbReference type="RefSeq" id="WP_014184927.1">
    <property type="nucleotide sequence ID" value="NC_016584.1"/>
</dbReference>
<dbReference type="SUPFAM" id="SSF48179">
    <property type="entry name" value="6-phosphogluconate dehydrogenase C-terminal domain-like"/>
    <property type="match status" value="1"/>
</dbReference>
<dbReference type="InterPro" id="IPR006108">
    <property type="entry name" value="3HC_DH_C"/>
</dbReference>
<name>G7W6B2_DESOD</name>
<dbReference type="EMBL" id="CP003108">
    <property type="protein sequence ID" value="AET68119.1"/>
    <property type="molecule type" value="Genomic_DNA"/>
</dbReference>
<evidence type="ECO:0000256" key="1">
    <source>
        <dbReference type="ARBA" id="ARBA00005086"/>
    </source>
</evidence>
<dbReference type="Pfam" id="PF02737">
    <property type="entry name" value="3HCDH_N"/>
    <property type="match status" value="1"/>
</dbReference>
<dbReference type="eggNOG" id="COG1250">
    <property type="taxonomic scope" value="Bacteria"/>
</dbReference>
<feature type="domain" description="3-hydroxyacyl-CoA dehydrogenase C-terminal" evidence="7">
    <location>
        <begin position="186"/>
        <end position="282"/>
    </location>
</feature>
<dbReference type="FunFam" id="3.40.50.720:FF:000009">
    <property type="entry name" value="Fatty oxidation complex, alpha subunit"/>
    <property type="match status" value="1"/>
</dbReference>
<organism evidence="9 10">
    <name type="scientific">Desulfosporosinus orientis (strain ATCC 19365 / DSM 765 / NCIMB 8382 / VKM B-1628 / Singapore I)</name>
    <name type="common">Desulfotomaculum orientis</name>
    <dbReference type="NCBI Taxonomy" id="768706"/>
    <lineage>
        <taxon>Bacteria</taxon>
        <taxon>Bacillati</taxon>
        <taxon>Bacillota</taxon>
        <taxon>Clostridia</taxon>
        <taxon>Eubacteriales</taxon>
        <taxon>Desulfitobacteriaceae</taxon>
        <taxon>Desulfosporosinus</taxon>
    </lineage>
</organism>
<dbReference type="Pfam" id="PF00725">
    <property type="entry name" value="3HCDH"/>
    <property type="match status" value="1"/>
</dbReference>
<dbReference type="SUPFAM" id="SSF51735">
    <property type="entry name" value="NAD(P)-binding Rossmann-fold domains"/>
    <property type="match status" value="1"/>
</dbReference>
<evidence type="ECO:0000259" key="7">
    <source>
        <dbReference type="Pfam" id="PF00725"/>
    </source>
</evidence>
<dbReference type="HOGENOM" id="CLU_009834_2_0_9"/>
<feature type="binding site" evidence="6">
    <location>
        <begin position="10"/>
        <end position="15"/>
    </location>
    <ligand>
        <name>NAD(+)</name>
        <dbReference type="ChEBI" id="CHEBI:57540"/>
    </ligand>
</feature>
<reference evidence="10" key="1">
    <citation type="submission" date="2011-11" db="EMBL/GenBank/DDBJ databases">
        <title>Complete sequence of Desulfosporosinus orientis DSM 765.</title>
        <authorList>
            <person name="Lucas S."/>
            <person name="Han J."/>
            <person name="Lapidus A."/>
            <person name="Cheng J.-F."/>
            <person name="Goodwin L."/>
            <person name="Pitluck S."/>
            <person name="Peters L."/>
            <person name="Ovchinnikova G."/>
            <person name="Teshima H."/>
            <person name="Detter J.C."/>
            <person name="Han C."/>
            <person name="Tapia R."/>
            <person name="Land M."/>
            <person name="Hauser L."/>
            <person name="Kyrpides N."/>
            <person name="Ivanova N."/>
            <person name="Pagani I."/>
            <person name="Pester M."/>
            <person name="Spring S."/>
            <person name="Ollivier B."/>
            <person name="Rattei T."/>
            <person name="Klenk H.-P."/>
            <person name="Wagner M."/>
            <person name="Loy A."/>
            <person name="Woyke T."/>
        </authorList>
    </citation>
    <scope>NUCLEOTIDE SEQUENCE [LARGE SCALE GENOMIC DNA]</scope>
    <source>
        <strain evidence="10">ATCC 19365 / DSM 765 / NCIMB 8382 / VKM B-1628</strain>
    </source>
</reference>
<evidence type="ECO:0000256" key="5">
    <source>
        <dbReference type="PIRSR" id="PIRSR000105-1"/>
    </source>
</evidence>
<dbReference type="PANTHER" id="PTHR48075">
    <property type="entry name" value="3-HYDROXYACYL-COA DEHYDROGENASE FAMILY PROTEIN"/>
    <property type="match status" value="1"/>
</dbReference>
<dbReference type="PROSITE" id="PS00067">
    <property type="entry name" value="3HCDH"/>
    <property type="match status" value="1"/>
</dbReference>
<dbReference type="InterPro" id="IPR006176">
    <property type="entry name" value="3-OHacyl-CoA_DH_NAD-bd"/>
</dbReference>
<feature type="binding site" evidence="6">
    <location>
        <position position="92"/>
    </location>
    <ligand>
        <name>NAD(+)</name>
        <dbReference type="ChEBI" id="CHEBI:57540"/>
    </ligand>
</feature>
<dbReference type="KEGG" id="dor:Desor_2566"/>
<keyword evidence="10" id="KW-1185">Reference proteome</keyword>
<dbReference type="PATRIC" id="fig|768706.3.peg.2580"/>
<feature type="binding site" evidence="6">
    <location>
        <position position="97"/>
    </location>
    <ligand>
        <name>NAD(+)</name>
        <dbReference type="ChEBI" id="CHEBI:57540"/>
    </ligand>
</feature>
<feature type="site" description="Important for catalytic activity" evidence="5">
    <location>
        <position position="140"/>
    </location>
</feature>
<reference evidence="9 10" key="2">
    <citation type="journal article" date="2012" name="J. Bacteriol.">
        <title>Complete genome sequences of Desulfosporosinus orientis DSM765T, Desulfosporosinus youngiae DSM17734T, Desulfosporosinus meridiei DSM13257T, and Desulfosporosinus acidiphilus DSM22704T.</title>
        <authorList>
            <person name="Pester M."/>
            <person name="Brambilla E."/>
            <person name="Alazard D."/>
            <person name="Rattei T."/>
            <person name="Weinmaier T."/>
            <person name="Han J."/>
            <person name="Lucas S."/>
            <person name="Lapidus A."/>
            <person name="Cheng J.F."/>
            <person name="Goodwin L."/>
            <person name="Pitluck S."/>
            <person name="Peters L."/>
            <person name="Ovchinnikova G."/>
            <person name="Teshima H."/>
            <person name="Detter J.C."/>
            <person name="Han C.S."/>
            <person name="Tapia R."/>
            <person name="Land M.L."/>
            <person name="Hauser L."/>
            <person name="Kyrpides N.C."/>
            <person name="Ivanova N.N."/>
            <person name="Pagani I."/>
            <person name="Huntmann M."/>
            <person name="Wei C.L."/>
            <person name="Davenport K.W."/>
            <person name="Daligault H."/>
            <person name="Chain P.S."/>
            <person name="Chen A."/>
            <person name="Mavromatis K."/>
            <person name="Markowitz V."/>
            <person name="Szeto E."/>
            <person name="Mikhailova N."/>
            <person name="Pati A."/>
            <person name="Wagner M."/>
            <person name="Woyke T."/>
            <person name="Ollivier B."/>
            <person name="Klenk H.P."/>
            <person name="Spring S."/>
            <person name="Loy A."/>
        </authorList>
    </citation>
    <scope>NUCLEOTIDE SEQUENCE [LARGE SCALE GENOMIC DNA]</scope>
    <source>
        <strain evidence="10">ATCC 19365 / DSM 765 / NCIMB 8382 / VKM B-1628</strain>
    </source>
</reference>
<keyword evidence="6" id="KW-0520">NAD</keyword>
<evidence type="ECO:0000256" key="2">
    <source>
        <dbReference type="ARBA" id="ARBA00009463"/>
    </source>
</evidence>
<evidence type="ECO:0000313" key="10">
    <source>
        <dbReference type="Proteomes" id="UP000006346"/>
    </source>
</evidence>